<dbReference type="GeneID" id="18242515"/>
<dbReference type="HOGENOM" id="CLU_648867_0_0_1"/>
<feature type="region of interest" description="Disordered" evidence="1">
    <location>
        <begin position="294"/>
        <end position="319"/>
    </location>
</feature>
<dbReference type="InParanoid" id="F4NW40"/>
<dbReference type="RefSeq" id="XP_006676916.1">
    <property type="nucleotide sequence ID" value="XM_006676853.1"/>
</dbReference>
<accession>F4NW40</accession>
<name>F4NW40_BATDJ</name>
<evidence type="ECO:0000313" key="2">
    <source>
        <dbReference type="EMBL" id="EGF82411.1"/>
    </source>
</evidence>
<dbReference type="AlphaFoldDB" id="F4NW40"/>
<evidence type="ECO:0000256" key="1">
    <source>
        <dbReference type="SAM" id="MobiDB-lite"/>
    </source>
</evidence>
<dbReference type="Proteomes" id="UP000007241">
    <property type="component" value="Unassembled WGS sequence"/>
</dbReference>
<feature type="region of interest" description="Disordered" evidence="1">
    <location>
        <begin position="208"/>
        <end position="243"/>
    </location>
</feature>
<keyword evidence="3" id="KW-1185">Reference proteome</keyword>
<dbReference type="EMBL" id="GL882880">
    <property type="protein sequence ID" value="EGF82411.1"/>
    <property type="molecule type" value="Genomic_DNA"/>
</dbReference>
<sequence>MDPIRFPPDNDEPPWTKDIISGNFDRMDKEELKQWFSIRPIQLANFLKNYHDARQCDDPLKDGFVFPSRYLRRHKSCTKSLNDSSYASDDCLEEIEYPSPLAFLGELFKPKCASIFDATTQNESLMHANSFDQSLHSQNISNSITGSCDAFDKKGLSTSSSVSITGNSITAEPEGDDTSQVPIVQPNPLRRQSLKDIVRLPPTRAQSRITFGWTDAPAQSPETDSTSSENNASYTPQSLPAIPPMKKRIMNTAFDSIVTKHISDFLDLAKTIKTQVTEEEYTLLLESIHPSFTTSVPAQSLDNSDTESTDSAESTDSNDDIFLLADPTDEFSHADSSELNLLPHQEPPKLREITRGEIRRLLLEKEERIDKEAERREYTTRIPCNIPLKSFWEVLSLPHTEPVWTFRVERDLSSVRIPYLYAE</sequence>
<evidence type="ECO:0000313" key="3">
    <source>
        <dbReference type="Proteomes" id="UP000007241"/>
    </source>
</evidence>
<feature type="compositionally biased region" description="Polar residues" evidence="1">
    <location>
        <begin position="220"/>
        <end position="238"/>
    </location>
</feature>
<proteinExistence type="predicted"/>
<organism evidence="2 3">
    <name type="scientific">Batrachochytrium dendrobatidis (strain JAM81 / FGSC 10211)</name>
    <name type="common">Frog chytrid fungus</name>
    <dbReference type="NCBI Taxonomy" id="684364"/>
    <lineage>
        <taxon>Eukaryota</taxon>
        <taxon>Fungi</taxon>
        <taxon>Fungi incertae sedis</taxon>
        <taxon>Chytridiomycota</taxon>
        <taxon>Chytridiomycota incertae sedis</taxon>
        <taxon>Chytridiomycetes</taxon>
        <taxon>Rhizophydiales</taxon>
        <taxon>Rhizophydiales incertae sedis</taxon>
        <taxon>Batrachochytrium</taxon>
    </lineage>
</organism>
<feature type="region of interest" description="Disordered" evidence="1">
    <location>
        <begin position="162"/>
        <end position="184"/>
    </location>
</feature>
<gene>
    <name evidence="2" type="ORF">BATDEDRAFT_86627</name>
</gene>
<reference evidence="2 3" key="1">
    <citation type="submission" date="2009-12" db="EMBL/GenBank/DDBJ databases">
        <title>The draft genome of Batrachochytrium dendrobatidis.</title>
        <authorList>
            <consortium name="US DOE Joint Genome Institute (JGI-PGF)"/>
            <person name="Kuo A."/>
            <person name="Salamov A."/>
            <person name="Schmutz J."/>
            <person name="Lucas S."/>
            <person name="Pitluck S."/>
            <person name="Rosenblum E."/>
            <person name="Stajich J."/>
            <person name="Eisen M."/>
            <person name="Grigoriev I.V."/>
        </authorList>
    </citation>
    <scope>NUCLEOTIDE SEQUENCE [LARGE SCALE GENOMIC DNA]</scope>
    <source>
        <strain evidence="3">JAM81 / FGSC 10211</strain>
    </source>
</reference>
<protein>
    <submittedName>
        <fullName evidence="2">Uncharacterized protein</fullName>
    </submittedName>
</protein>